<feature type="compositionally biased region" description="Low complexity" evidence="1">
    <location>
        <begin position="298"/>
        <end position="309"/>
    </location>
</feature>
<dbReference type="EMBL" id="JAGMUX010000020">
    <property type="protein sequence ID" value="KAH7231830.1"/>
    <property type="molecule type" value="Genomic_DNA"/>
</dbReference>
<evidence type="ECO:0000256" key="1">
    <source>
        <dbReference type="SAM" id="MobiDB-lite"/>
    </source>
</evidence>
<protein>
    <submittedName>
        <fullName evidence="2">Uncharacterized protein</fullName>
    </submittedName>
</protein>
<evidence type="ECO:0000313" key="2">
    <source>
        <dbReference type="EMBL" id="KAH7231830.1"/>
    </source>
</evidence>
<name>A0A9P9G4A3_FUSRE</name>
<dbReference type="AlphaFoldDB" id="A0A9P9G4A3"/>
<feature type="region of interest" description="Disordered" evidence="1">
    <location>
        <begin position="1"/>
        <end position="67"/>
    </location>
</feature>
<sequence>MGRRALSAQERADKAARERDRSRRYPHGNEQRDNITLHQVGDHPVSGILRRSRTPSPNRLITTTHEPPTIQVDETTLQPDVSTQSIGQYADSHAVCIAAQYPGTATIEDEAESTSAAEPSSLYLPIQVERQAIYRPGRPQKDPALSPRARTRLRVQQHRDQQYLTKAQQIVQQFGITQELPPTVEFSGLTLHDGPALSISANEAQPGPECRPDGEPDPESEVEPILFPPSPSHLTAYNIEDGNDGGISESFGFDNDAISDLSISTRPSLPDFTRHSSQLPERRGSTSSSTPSPPASLPSPLSSPSSIPSVGRDESILSGYLQAINEQDTAGGPDFLRQQGDIYDRVLRTFFSHQCNCPSSHEHAEPENAQTLQEYTEYISHTLPPLPTIFAERDSACDPRASFPQWRSFLSDQPAEPLSLHKTQASLPHGSVTVARQWDVDSIWLGAKSLSAIRAPSHFRLSFFPAYKSNISTAQVIQPHGLDLAHTRHTSIGTFTTTGVRFSVLLFFPNGARSRTKASANSLSLARFKDLYDEIILPAIFESVPDHVQQEIPSSYDLLYAKSRAYQEKPGAGRWSAEDESRAFRLSYSIPARNLADFWVSVVEKANMHRVQTRRGDAVPYFGNPRLLFQAHDLKNTFASQTLGESLALFRDIVLAGLGANQIDMHSCWLDVGMRDHVRQPSSPSLIHHGGEPWTLLWKSACCEHLHDQLGGIVPEASLVADQYRSYLLRDVGTYYAKAKPSRASNPGHPEARAPDIIRAKAYNCSKDLFGVMFSDYQLFSSGLLPLLAFDEAMLKDLAATDQNRQRAFVSQLNRSRLVDAWEANKRHMRAIATLKRYPNFGIRKEVTLRLDVTLAMWADGMLDPDQNPHTGPICWNIPFTSATSEQHCPFWVLPTETVVKCVSTQAARFLLPLDHIFLQASKEVAEPSSSSSSSSLDLVQQILGLYTYHVFPSGTRPIPASAPITLSQPSLFATSLGTGPIPKIHLISQVK</sequence>
<proteinExistence type="predicted"/>
<feature type="compositionally biased region" description="Polar residues" evidence="1">
    <location>
        <begin position="54"/>
        <end position="67"/>
    </location>
</feature>
<feature type="compositionally biased region" description="Basic and acidic residues" evidence="1">
    <location>
        <begin position="10"/>
        <end position="35"/>
    </location>
</feature>
<dbReference type="Proteomes" id="UP000720189">
    <property type="component" value="Unassembled WGS sequence"/>
</dbReference>
<gene>
    <name evidence="2" type="ORF">BKA55DRAFT_524063</name>
</gene>
<keyword evidence="3" id="KW-1185">Reference proteome</keyword>
<comment type="caution">
    <text evidence="2">The sequence shown here is derived from an EMBL/GenBank/DDBJ whole genome shotgun (WGS) entry which is preliminary data.</text>
</comment>
<accession>A0A9P9G4A3</accession>
<dbReference type="GeneID" id="70218648"/>
<feature type="region of interest" description="Disordered" evidence="1">
    <location>
        <begin position="198"/>
        <end position="312"/>
    </location>
</feature>
<dbReference type="RefSeq" id="XP_046043767.1">
    <property type="nucleotide sequence ID" value="XM_046188694.1"/>
</dbReference>
<dbReference type="OrthoDB" id="5096121at2759"/>
<reference evidence="2" key="1">
    <citation type="journal article" date="2021" name="Nat. Commun.">
        <title>Genetic determinants of endophytism in the Arabidopsis root mycobiome.</title>
        <authorList>
            <person name="Mesny F."/>
            <person name="Miyauchi S."/>
            <person name="Thiergart T."/>
            <person name="Pickel B."/>
            <person name="Atanasova L."/>
            <person name="Karlsson M."/>
            <person name="Huettel B."/>
            <person name="Barry K.W."/>
            <person name="Haridas S."/>
            <person name="Chen C."/>
            <person name="Bauer D."/>
            <person name="Andreopoulos W."/>
            <person name="Pangilinan J."/>
            <person name="LaButti K."/>
            <person name="Riley R."/>
            <person name="Lipzen A."/>
            <person name="Clum A."/>
            <person name="Drula E."/>
            <person name="Henrissat B."/>
            <person name="Kohler A."/>
            <person name="Grigoriev I.V."/>
            <person name="Martin F.M."/>
            <person name="Hacquard S."/>
        </authorList>
    </citation>
    <scope>NUCLEOTIDE SEQUENCE</scope>
    <source>
        <strain evidence="2">MPI-CAGE-AT-0023</strain>
    </source>
</reference>
<evidence type="ECO:0000313" key="3">
    <source>
        <dbReference type="Proteomes" id="UP000720189"/>
    </source>
</evidence>
<organism evidence="2 3">
    <name type="scientific">Fusarium redolens</name>
    <dbReference type="NCBI Taxonomy" id="48865"/>
    <lineage>
        <taxon>Eukaryota</taxon>
        <taxon>Fungi</taxon>
        <taxon>Dikarya</taxon>
        <taxon>Ascomycota</taxon>
        <taxon>Pezizomycotina</taxon>
        <taxon>Sordariomycetes</taxon>
        <taxon>Hypocreomycetidae</taxon>
        <taxon>Hypocreales</taxon>
        <taxon>Nectriaceae</taxon>
        <taxon>Fusarium</taxon>
        <taxon>Fusarium redolens species complex</taxon>
    </lineage>
</organism>